<evidence type="ECO:0000256" key="5">
    <source>
        <dbReference type="ARBA" id="ARBA00051747"/>
    </source>
</evidence>
<dbReference type="FunFam" id="3.40.50.10490:FF:000014">
    <property type="entry name" value="N-acetylmuramic acid 6-phosphate etherase"/>
    <property type="match status" value="1"/>
</dbReference>
<dbReference type="InterPro" id="IPR040190">
    <property type="entry name" value="MURQ/GCKR"/>
</dbReference>
<dbReference type="OrthoDB" id="9813395at2"/>
<dbReference type="PROSITE" id="PS01272">
    <property type="entry name" value="GCKR"/>
    <property type="match status" value="1"/>
</dbReference>
<dbReference type="KEGG" id="vta:A2552"/>
<dbReference type="InterPro" id="IPR046348">
    <property type="entry name" value="SIS_dom_sf"/>
</dbReference>
<name>A0A2N8ZF89_9VIBR</name>
<evidence type="ECO:0000256" key="8">
    <source>
        <dbReference type="ARBA" id="ARBA00061234"/>
    </source>
</evidence>
<dbReference type="PANTHER" id="PTHR10088:SF5">
    <property type="entry name" value="N-ACETYLMURAMIC ACID 6-PHOSPHATE ETHERASE"/>
    <property type="match status" value="1"/>
</dbReference>
<keyword evidence="2 13" id="KW-0456">Lyase</keyword>
<evidence type="ECO:0000256" key="13">
    <source>
        <dbReference type="HAMAP-Rule" id="MF_00068"/>
    </source>
</evidence>
<dbReference type="CDD" id="cd05007">
    <property type="entry name" value="SIS_Etherase"/>
    <property type="match status" value="1"/>
</dbReference>
<evidence type="ECO:0000256" key="4">
    <source>
        <dbReference type="ARBA" id="ARBA00037880"/>
    </source>
</evidence>
<reference evidence="15 16" key="1">
    <citation type="submission" date="2017-10" db="EMBL/GenBank/DDBJ databases">
        <authorList>
            <person name="Banno H."/>
            <person name="Chua N.-H."/>
        </authorList>
    </citation>
    <scope>NUCLEOTIDE SEQUENCE [LARGE SCALE GENOMIC DNA]</scope>
    <source>
        <strain evidence="15">Vibrio tapetis CECT4600</strain>
    </source>
</reference>
<keyword evidence="3 13" id="KW-0119">Carbohydrate metabolism</keyword>
<dbReference type="UniPathway" id="UPA00343"/>
<feature type="domain" description="SIS" evidence="14">
    <location>
        <begin position="62"/>
        <end position="225"/>
    </location>
</feature>
<dbReference type="GO" id="GO:0009254">
    <property type="term" value="P:peptidoglycan turnover"/>
    <property type="evidence" value="ECO:0007669"/>
    <property type="project" value="UniProtKB-UniRule"/>
</dbReference>
<comment type="pathway">
    <text evidence="6 13">Amino-sugar metabolism; N-acetylmuramate degradation.</text>
</comment>
<dbReference type="Pfam" id="PF22645">
    <property type="entry name" value="GKRP_SIS_N"/>
    <property type="match status" value="1"/>
</dbReference>
<evidence type="ECO:0000259" key="14">
    <source>
        <dbReference type="PROSITE" id="PS51464"/>
    </source>
</evidence>
<keyword evidence="16" id="KW-1185">Reference proteome</keyword>
<evidence type="ECO:0000313" key="15">
    <source>
        <dbReference type="EMBL" id="SON50525.1"/>
    </source>
</evidence>
<evidence type="ECO:0000256" key="12">
    <source>
        <dbReference type="ARBA" id="ARBA00084049"/>
    </source>
</evidence>
<dbReference type="EC" id="4.2.1.126" evidence="9 13"/>
<dbReference type="UniPathway" id="UPA00544"/>
<proteinExistence type="inferred from homology"/>
<dbReference type="NCBIfam" id="NF009222">
    <property type="entry name" value="PRK12570.1"/>
    <property type="match status" value="1"/>
</dbReference>
<dbReference type="GO" id="GO:0097175">
    <property type="term" value="P:1,6-anhydro-N-acetyl-beta-muramic acid catabolic process"/>
    <property type="evidence" value="ECO:0007669"/>
    <property type="project" value="UniProtKB-UniRule"/>
</dbReference>
<dbReference type="GO" id="GO:0016803">
    <property type="term" value="F:ether hydrolase activity"/>
    <property type="evidence" value="ECO:0007669"/>
    <property type="project" value="TreeGrafter"/>
</dbReference>
<evidence type="ECO:0000256" key="3">
    <source>
        <dbReference type="ARBA" id="ARBA00023277"/>
    </source>
</evidence>
<organism evidence="15 16">
    <name type="scientific">Vibrio tapetis subsp. tapetis</name>
    <dbReference type="NCBI Taxonomy" id="1671868"/>
    <lineage>
        <taxon>Bacteria</taxon>
        <taxon>Pseudomonadati</taxon>
        <taxon>Pseudomonadota</taxon>
        <taxon>Gammaproteobacteria</taxon>
        <taxon>Vibrionales</taxon>
        <taxon>Vibrionaceae</taxon>
        <taxon>Vibrio</taxon>
    </lineage>
</organism>
<dbReference type="GO" id="GO:0046348">
    <property type="term" value="P:amino sugar catabolic process"/>
    <property type="evidence" value="ECO:0007669"/>
    <property type="project" value="InterPro"/>
</dbReference>
<feature type="active site" evidence="13">
    <location>
        <position position="121"/>
    </location>
</feature>
<gene>
    <name evidence="15" type="primary">yfeU</name>
    <name evidence="13" type="synonym">murQ</name>
    <name evidence="15" type="ORF">VTAP4600_A2552</name>
</gene>
<evidence type="ECO:0000256" key="2">
    <source>
        <dbReference type="ARBA" id="ARBA00023239"/>
    </source>
</evidence>
<evidence type="ECO:0000256" key="11">
    <source>
        <dbReference type="ARBA" id="ARBA00077905"/>
    </source>
</evidence>
<dbReference type="InterPro" id="IPR005486">
    <property type="entry name" value="Glucokinase_regulatory_CS"/>
</dbReference>
<comment type="miscellaneous">
    <text evidence="13">A lyase-type mechanism (elimination/hydration) is suggested for the cleavage of the lactyl ether bond of MurNAc 6-phosphate, with the formation of an alpha,beta-unsaturated aldehyde intermediate with (E)-stereochemistry, followed by the syn addition of water to give product.</text>
</comment>
<dbReference type="PANTHER" id="PTHR10088">
    <property type="entry name" value="GLUCOKINASE REGULATORY PROTEIN"/>
    <property type="match status" value="1"/>
</dbReference>
<feature type="active site" description="Proton donor" evidence="13">
    <location>
        <position position="90"/>
    </location>
</feature>
<evidence type="ECO:0000256" key="7">
    <source>
        <dbReference type="ARBA" id="ARBA00060595"/>
    </source>
</evidence>
<protein>
    <recommendedName>
        <fullName evidence="10 13">N-acetylmuramic acid 6-phosphate etherase</fullName>
        <shortName evidence="13">MurNAc-6-P etherase</shortName>
        <ecNumber evidence="9 13">4.2.1.126</ecNumber>
    </recommendedName>
    <alternativeName>
        <fullName evidence="12 13">N-acetylmuramic acid 6-phosphate hydrolase</fullName>
    </alternativeName>
    <alternativeName>
        <fullName evidence="11 13">N-acetylmuramic acid 6-phosphate lyase</fullName>
    </alternativeName>
</protein>
<accession>A0A2N8ZF89</accession>
<comment type="pathway">
    <text evidence="7 13">Amino-sugar metabolism; 1,6-anhydro-N-acetylmuramate degradation.</text>
</comment>
<dbReference type="HAMAP" id="MF_00068">
    <property type="entry name" value="MurQ"/>
    <property type="match status" value="1"/>
</dbReference>
<dbReference type="EMBL" id="LT960611">
    <property type="protein sequence ID" value="SON50525.1"/>
    <property type="molecule type" value="Genomic_DNA"/>
</dbReference>
<evidence type="ECO:0000256" key="1">
    <source>
        <dbReference type="ARBA" id="ARBA00011738"/>
    </source>
</evidence>
<comment type="subunit">
    <text evidence="1 13">Homodimer.</text>
</comment>
<evidence type="ECO:0000256" key="6">
    <source>
        <dbReference type="ARBA" id="ARBA00060532"/>
    </source>
</evidence>
<dbReference type="RefSeq" id="WP_102522995.1">
    <property type="nucleotide sequence ID" value="NZ_LT960611.1"/>
</dbReference>
<dbReference type="UniPathway" id="UPA00342"/>
<dbReference type="SUPFAM" id="SSF53697">
    <property type="entry name" value="SIS domain"/>
    <property type="match status" value="1"/>
</dbReference>
<evidence type="ECO:0000256" key="9">
    <source>
        <dbReference type="ARBA" id="ARBA00067056"/>
    </source>
</evidence>
<comment type="function">
    <text evidence="13">Specifically catalyzes the cleavage of the D-lactyl ether substituent of MurNAc 6-phosphate, producing GlcNAc 6-phosphate and D-lactate. Together with AnmK, is also required for the utilization of anhydro-N-acetylmuramic acid (anhMurNAc) either imported from the medium or derived from its own cell wall murein, and thus plays a role in cell wall recycling.</text>
</comment>
<dbReference type="GO" id="GO:0097173">
    <property type="term" value="P:N-acetylmuramic acid catabolic process"/>
    <property type="evidence" value="ECO:0007669"/>
    <property type="project" value="UniProtKB-UniPathway"/>
</dbReference>
<comment type="similarity">
    <text evidence="8 13">Belongs to the GCKR-like family. MurNAc-6-P etherase subfamily.</text>
</comment>
<dbReference type="NCBIfam" id="NF003915">
    <property type="entry name" value="PRK05441.1"/>
    <property type="match status" value="1"/>
</dbReference>
<dbReference type="PROSITE" id="PS51464">
    <property type="entry name" value="SIS"/>
    <property type="match status" value="1"/>
</dbReference>
<dbReference type="Gene3D" id="3.40.50.10490">
    <property type="entry name" value="Glucose-6-phosphate isomerase like protein, domain 1"/>
    <property type="match status" value="1"/>
</dbReference>
<dbReference type="InterPro" id="IPR005488">
    <property type="entry name" value="Etherase_MurQ"/>
</dbReference>
<dbReference type="GO" id="GO:0097367">
    <property type="term" value="F:carbohydrate derivative binding"/>
    <property type="evidence" value="ECO:0007669"/>
    <property type="project" value="InterPro"/>
</dbReference>
<dbReference type="InterPro" id="IPR001347">
    <property type="entry name" value="SIS_dom"/>
</dbReference>
<evidence type="ECO:0000313" key="16">
    <source>
        <dbReference type="Proteomes" id="UP000235828"/>
    </source>
</evidence>
<dbReference type="FunFam" id="1.10.8.1080:FF:000001">
    <property type="entry name" value="N-acetylmuramic acid 6-phosphate etherase"/>
    <property type="match status" value="1"/>
</dbReference>
<dbReference type="AlphaFoldDB" id="A0A2N8ZF89"/>
<dbReference type="GO" id="GO:0016835">
    <property type="term" value="F:carbon-oxygen lyase activity"/>
    <property type="evidence" value="ECO:0007669"/>
    <property type="project" value="UniProtKB-UniRule"/>
</dbReference>
<comment type="pathway">
    <text evidence="4 13">Cell wall biogenesis; peptidoglycan recycling.</text>
</comment>
<sequence length="309" mass="32558">MTNDALITALSHLVSEGRNPETMDIDLLSSLEIVEKINQQDKQVPLAVKQVLPQIAQAVDAITSAFSEGGRLIYFGAGTSGRLGVLDASECPPTFGVHDQMVIGLIAGGKDAMFKAKEGAEDSESLGQEELISINLTAKDVVVGIAASGRTPYVIGGLNYANRLGAKTVAVSCNPASPIADIANIAISPVVGPEALTGSTRLKSGTAQKLILNMLTTASMIRLGKSYQNLMVDVKATNKKLVARAVRIVMQATDCDKTEAEAALIQSDYDAKVAILMLLTGVDVNTAKHQLDHQQGFLRQAVNALDTST</sequence>
<dbReference type="NCBIfam" id="TIGR00274">
    <property type="entry name" value="N-acetylmuramic acid 6-phosphate etherase"/>
    <property type="match status" value="1"/>
</dbReference>
<dbReference type="Gene3D" id="1.10.8.1080">
    <property type="match status" value="1"/>
</dbReference>
<comment type="catalytic activity">
    <reaction evidence="5 13">
        <text>N-acetyl-D-muramate 6-phosphate + H2O = N-acetyl-D-glucosamine 6-phosphate + (R)-lactate</text>
        <dbReference type="Rhea" id="RHEA:26410"/>
        <dbReference type="ChEBI" id="CHEBI:15377"/>
        <dbReference type="ChEBI" id="CHEBI:16004"/>
        <dbReference type="ChEBI" id="CHEBI:57513"/>
        <dbReference type="ChEBI" id="CHEBI:58722"/>
        <dbReference type="EC" id="4.2.1.126"/>
    </reaction>
</comment>
<evidence type="ECO:0000256" key="10">
    <source>
        <dbReference type="ARBA" id="ARBA00070061"/>
    </source>
</evidence>
<dbReference type="Pfam" id="PF20741">
    <property type="entry name" value="GKRP-like_C"/>
    <property type="match status" value="1"/>
</dbReference>
<dbReference type="Proteomes" id="UP000235828">
    <property type="component" value="Chromosome A"/>
</dbReference>